<dbReference type="InterPro" id="IPR036890">
    <property type="entry name" value="HATPase_C_sf"/>
</dbReference>
<evidence type="ECO:0000313" key="3">
    <source>
        <dbReference type="EMBL" id="TWR26841.1"/>
    </source>
</evidence>
<dbReference type="GO" id="GO:0016020">
    <property type="term" value="C:membrane"/>
    <property type="evidence" value="ECO:0007669"/>
    <property type="project" value="InterPro"/>
</dbReference>
<dbReference type="Pfam" id="PF06580">
    <property type="entry name" value="His_kinase"/>
    <property type="match status" value="1"/>
</dbReference>
<keyword evidence="3" id="KW-0418">Kinase</keyword>
<feature type="transmembrane region" description="Helical" evidence="1">
    <location>
        <begin position="36"/>
        <end position="55"/>
    </location>
</feature>
<reference evidence="3 4" key="1">
    <citation type="submission" date="2019-07" db="EMBL/GenBank/DDBJ databases">
        <authorList>
            <person name="Kim J."/>
        </authorList>
    </citation>
    <scope>NUCLEOTIDE SEQUENCE [LARGE SCALE GENOMIC DNA]</scope>
    <source>
        <strain evidence="3 4">MJ1a</strain>
    </source>
</reference>
<dbReference type="Gene3D" id="3.30.565.10">
    <property type="entry name" value="Histidine kinase-like ATPase, C-terminal domain"/>
    <property type="match status" value="1"/>
</dbReference>
<keyword evidence="4" id="KW-1185">Reference proteome</keyword>
<dbReference type="RefSeq" id="WP_146269881.1">
    <property type="nucleotide sequence ID" value="NZ_VOEI01000002.1"/>
</dbReference>
<feature type="transmembrane region" description="Helical" evidence="1">
    <location>
        <begin position="12"/>
        <end position="30"/>
    </location>
</feature>
<dbReference type="InterPro" id="IPR010559">
    <property type="entry name" value="Sig_transdc_His_kin_internal"/>
</dbReference>
<keyword evidence="1" id="KW-0472">Membrane</keyword>
<accession>A0A563U664</accession>
<gene>
    <name evidence="3" type="ORF">FPZ42_07330</name>
</gene>
<sequence>MLIGKINISLYWKCQLLGWSFAALYWGYQGYMGSRFNWWLGLLHFVTDVIICVLITHSYRCLSRRNHFQNLPLKQLIWRLVPAVIVLGIIYTFIITVKIHLLRIAFNDNYSVPYKEFFQYNVTSIFITGVRLMAIWLLAYHLYHYRERELQVIRDNVRLELISREAKLNNLSAQINPHFLFNSLNTVKALIADDPKSARRAIDLLSGILRTGLYAEVAEFISLEEELSLVNDYLDIEQLRFEERLTYSIRLVDGLQNIKIPRFAIQLLVENAIKHGIGKLMAGGLIVIKVEQVNHQLRISVQNPGKFECHDSLHGVGLKNLKERLLLLYNDAASLSTHHDENIVTMILNIPLV</sequence>
<feature type="transmembrane region" description="Helical" evidence="1">
    <location>
        <begin position="76"/>
        <end position="97"/>
    </location>
</feature>
<dbReference type="PANTHER" id="PTHR34220">
    <property type="entry name" value="SENSOR HISTIDINE KINASE YPDA"/>
    <property type="match status" value="1"/>
</dbReference>
<feature type="domain" description="Signal transduction histidine kinase internal region" evidence="2">
    <location>
        <begin position="166"/>
        <end position="245"/>
    </location>
</feature>
<comment type="caution">
    <text evidence="3">The sequence shown here is derived from an EMBL/GenBank/DDBJ whole genome shotgun (WGS) entry which is preliminary data.</text>
</comment>
<keyword evidence="1" id="KW-1133">Transmembrane helix</keyword>
<dbReference type="Proteomes" id="UP000318010">
    <property type="component" value="Unassembled WGS sequence"/>
</dbReference>
<keyword evidence="3" id="KW-0808">Transferase</keyword>
<dbReference type="SUPFAM" id="SSF55874">
    <property type="entry name" value="ATPase domain of HSP90 chaperone/DNA topoisomerase II/histidine kinase"/>
    <property type="match status" value="1"/>
</dbReference>
<keyword evidence="1" id="KW-0812">Transmembrane</keyword>
<evidence type="ECO:0000259" key="2">
    <source>
        <dbReference type="Pfam" id="PF06580"/>
    </source>
</evidence>
<dbReference type="InterPro" id="IPR050640">
    <property type="entry name" value="Bact_2-comp_sensor_kinase"/>
</dbReference>
<evidence type="ECO:0000256" key="1">
    <source>
        <dbReference type="SAM" id="Phobius"/>
    </source>
</evidence>
<dbReference type="EMBL" id="VOEI01000002">
    <property type="protein sequence ID" value="TWR26841.1"/>
    <property type="molecule type" value="Genomic_DNA"/>
</dbReference>
<dbReference type="GO" id="GO:0000155">
    <property type="term" value="F:phosphorelay sensor kinase activity"/>
    <property type="evidence" value="ECO:0007669"/>
    <property type="project" value="InterPro"/>
</dbReference>
<proteinExistence type="predicted"/>
<name>A0A563U664_9SPHI</name>
<protein>
    <submittedName>
        <fullName evidence="3">Sensor histidine kinase</fullName>
    </submittedName>
</protein>
<dbReference type="PANTHER" id="PTHR34220:SF7">
    <property type="entry name" value="SENSOR HISTIDINE KINASE YPDA"/>
    <property type="match status" value="1"/>
</dbReference>
<organism evidence="3 4">
    <name type="scientific">Mucilaginibacter achroorhodeus</name>
    <dbReference type="NCBI Taxonomy" id="2599294"/>
    <lineage>
        <taxon>Bacteria</taxon>
        <taxon>Pseudomonadati</taxon>
        <taxon>Bacteroidota</taxon>
        <taxon>Sphingobacteriia</taxon>
        <taxon>Sphingobacteriales</taxon>
        <taxon>Sphingobacteriaceae</taxon>
        <taxon>Mucilaginibacter</taxon>
    </lineage>
</organism>
<feature type="transmembrane region" description="Helical" evidence="1">
    <location>
        <begin position="117"/>
        <end position="139"/>
    </location>
</feature>
<evidence type="ECO:0000313" key="4">
    <source>
        <dbReference type="Proteomes" id="UP000318010"/>
    </source>
</evidence>
<dbReference type="AlphaFoldDB" id="A0A563U664"/>
<dbReference type="OrthoDB" id="9792992at2"/>